<protein>
    <recommendedName>
        <fullName evidence="6">SP-RING-type domain-containing protein</fullName>
    </recommendedName>
</protein>
<dbReference type="GeneID" id="87838537"/>
<evidence type="ECO:0000259" key="6">
    <source>
        <dbReference type="PROSITE" id="PS51044"/>
    </source>
</evidence>
<keyword evidence="1" id="KW-0479">Metal-binding</keyword>
<dbReference type="PANTHER" id="PTHR10782">
    <property type="entry name" value="ZINC FINGER MIZ DOMAIN-CONTAINING PROTEIN"/>
    <property type="match status" value="1"/>
</dbReference>
<feature type="compositionally biased region" description="Low complexity" evidence="5">
    <location>
        <begin position="74"/>
        <end position="84"/>
    </location>
</feature>
<feature type="domain" description="SP-RING-type" evidence="6">
    <location>
        <begin position="845"/>
        <end position="951"/>
    </location>
</feature>
<organism evidence="7 8">
    <name type="scientific">Chaetomium fimeti</name>
    <dbReference type="NCBI Taxonomy" id="1854472"/>
    <lineage>
        <taxon>Eukaryota</taxon>
        <taxon>Fungi</taxon>
        <taxon>Dikarya</taxon>
        <taxon>Ascomycota</taxon>
        <taxon>Pezizomycotina</taxon>
        <taxon>Sordariomycetes</taxon>
        <taxon>Sordariomycetidae</taxon>
        <taxon>Sordariales</taxon>
        <taxon>Chaetomiaceae</taxon>
        <taxon>Chaetomium</taxon>
    </lineage>
</organism>
<dbReference type="GO" id="GO:0000785">
    <property type="term" value="C:chromatin"/>
    <property type="evidence" value="ECO:0007669"/>
    <property type="project" value="TreeGrafter"/>
</dbReference>
<dbReference type="InterPro" id="IPR013083">
    <property type="entry name" value="Znf_RING/FYVE/PHD"/>
</dbReference>
<keyword evidence="3" id="KW-0862">Zinc</keyword>
<accession>A0AAE0LT21</accession>
<dbReference type="GO" id="GO:0016925">
    <property type="term" value="P:protein sumoylation"/>
    <property type="evidence" value="ECO:0007669"/>
    <property type="project" value="TreeGrafter"/>
</dbReference>
<keyword evidence="2 4" id="KW-0863">Zinc-finger</keyword>
<reference evidence="7" key="2">
    <citation type="submission" date="2023-06" db="EMBL/GenBank/DDBJ databases">
        <authorList>
            <consortium name="Lawrence Berkeley National Laboratory"/>
            <person name="Haridas S."/>
            <person name="Hensen N."/>
            <person name="Bonometti L."/>
            <person name="Westerberg I."/>
            <person name="Brannstrom I.O."/>
            <person name="Guillou S."/>
            <person name="Cros-Aarteil S."/>
            <person name="Calhoun S."/>
            <person name="Kuo A."/>
            <person name="Mondo S."/>
            <person name="Pangilinan J."/>
            <person name="Riley R."/>
            <person name="Labutti K."/>
            <person name="Andreopoulos B."/>
            <person name="Lipzen A."/>
            <person name="Chen C."/>
            <person name="Yanf M."/>
            <person name="Daum C."/>
            <person name="Ng V."/>
            <person name="Clum A."/>
            <person name="Steindorff A."/>
            <person name="Ohm R."/>
            <person name="Martin F."/>
            <person name="Silar P."/>
            <person name="Natvig D."/>
            <person name="Lalanne C."/>
            <person name="Gautier V."/>
            <person name="Ament-Velasquez S.L."/>
            <person name="Kruys A."/>
            <person name="Hutchinson M.I."/>
            <person name="Powell A.J."/>
            <person name="Barry K."/>
            <person name="Miller A.N."/>
            <person name="Grigoriev I.V."/>
            <person name="Debuchy R."/>
            <person name="Gladieux P."/>
            <person name="Thoren M.H."/>
            <person name="Johannesson H."/>
        </authorList>
    </citation>
    <scope>NUCLEOTIDE SEQUENCE</scope>
    <source>
        <strain evidence="7">CBS 168.71</strain>
    </source>
</reference>
<dbReference type="PANTHER" id="PTHR10782:SF4">
    <property type="entry name" value="TONALLI, ISOFORM E"/>
    <property type="match status" value="1"/>
</dbReference>
<dbReference type="Proteomes" id="UP001278766">
    <property type="component" value="Unassembled WGS sequence"/>
</dbReference>
<feature type="region of interest" description="Disordered" evidence="5">
    <location>
        <begin position="1"/>
        <end position="111"/>
    </location>
</feature>
<dbReference type="EMBL" id="JAUEPN010000003">
    <property type="protein sequence ID" value="KAK3296716.1"/>
    <property type="molecule type" value="Genomic_DNA"/>
</dbReference>
<feature type="region of interest" description="Disordered" evidence="5">
    <location>
        <begin position="975"/>
        <end position="1004"/>
    </location>
</feature>
<evidence type="ECO:0000256" key="4">
    <source>
        <dbReference type="PROSITE-ProRule" id="PRU00452"/>
    </source>
</evidence>
<feature type="region of interest" description="Disordered" evidence="5">
    <location>
        <begin position="350"/>
        <end position="399"/>
    </location>
</feature>
<evidence type="ECO:0000256" key="3">
    <source>
        <dbReference type="ARBA" id="ARBA00022833"/>
    </source>
</evidence>
<name>A0AAE0LT21_9PEZI</name>
<feature type="region of interest" description="Disordered" evidence="5">
    <location>
        <begin position="531"/>
        <end position="557"/>
    </location>
</feature>
<dbReference type="GO" id="GO:0061665">
    <property type="term" value="F:SUMO ligase activity"/>
    <property type="evidence" value="ECO:0007669"/>
    <property type="project" value="TreeGrafter"/>
</dbReference>
<feature type="region of interest" description="Disordered" evidence="5">
    <location>
        <begin position="589"/>
        <end position="611"/>
    </location>
</feature>
<dbReference type="AlphaFoldDB" id="A0AAE0LT21"/>
<proteinExistence type="predicted"/>
<dbReference type="RefSeq" id="XP_062660230.1">
    <property type="nucleotide sequence ID" value="XM_062801589.1"/>
</dbReference>
<evidence type="ECO:0000313" key="8">
    <source>
        <dbReference type="Proteomes" id="UP001278766"/>
    </source>
</evidence>
<dbReference type="GO" id="GO:0008270">
    <property type="term" value="F:zinc ion binding"/>
    <property type="evidence" value="ECO:0007669"/>
    <property type="project" value="UniProtKB-KW"/>
</dbReference>
<evidence type="ECO:0000313" key="7">
    <source>
        <dbReference type="EMBL" id="KAK3296716.1"/>
    </source>
</evidence>
<evidence type="ECO:0000256" key="2">
    <source>
        <dbReference type="ARBA" id="ARBA00022771"/>
    </source>
</evidence>
<dbReference type="InterPro" id="IPR004181">
    <property type="entry name" value="Znf_MIZ"/>
</dbReference>
<keyword evidence="8" id="KW-1185">Reference proteome</keyword>
<sequence length="1015" mass="112703">MGSITPSAPATHPVTNARFVHVPSRTPDVQEIPRPGSVGATPQAESHSPAPGHILQPPSNRLEAGQNTHAPNVSHGGPPSSSSTSHEHGPPPPPAKRRRTENTPSIPPAYMPSVPPACIPPLIPTLEQYVQASGGEQALDGSVEKPRIMLLREACKTEDTFFIFLHQLFSMWSLKRQDVRACIPLSQSTVNEAFAILETVLKKNQLISPPHQQWFSRFPVPLGQFDRWNNGGVIIQQIARFLSALVKDYGNLAIAAIHRKYPFLVDELLSRLSCYSPVLQYILFTACRRRLGVPDGQFGGPMEQAFREDQHRHRAPGQNNQFLVPFTHAGEIEQRNSGLIHFYRQTVQAATRQTSGQSNLRSPPMLNTSAPLQQQASASMQGQTQPPNRMSPVHNAQQHQAAPIAYSVPNYLPALYPSMALPPSPQAPTAATNPYTTPQTPTVTGPTQMASLGANTSTSHPQIRNAPHSNPQHPAVSNVWGQQPQPVQFVWQQQQALNQGQQLRAQQVNQQLNQQHYVQNLQISTSNPAQVNPQPMTQSPVSNAPSYRTTHPAQSPRLQQIRPSPWMLQQIQTSMSPTGFVAGVAHPGSTPTAQSPTHQIQRGAQQRQRTVTANDRLLPPKGAMIGRTEWPHEPADRKSVMMSLHQAHVRSPKRVIKDGETERFYQSVKSLSVAPTPVAPKKTMYEFRFDVTEEQFALVAAKSKNPTALLPVVEHFNGALRWRIRCCVVRGPNGPLREEEWVGLEMDWPAYIHMTLNNKALDIRRQRHNGKDQPTEITDYIVCGTNVLLVAIHGPQGEQVKNRHLAVEMLETLSHSSAVRDVWARGVTPEEQTLKTIKRRLTSSLDDEVSFEAPDLPIDLADPFSSTIFKIPARGATCTHMECFDLENWLNTRPSKTPVKCPHRQVECDCRDPGEPSNPDKWRCPICSKDARPYSLRIDGFLLNVRTQLEEEGRLHTKCLRVKADGSWSVVLEADDDGESDEEERHGSRPAATAKGKAVQVPTAPRREVEVIEID</sequence>
<dbReference type="Gene3D" id="3.30.40.10">
    <property type="entry name" value="Zinc/RING finger domain, C3HC4 (zinc finger)"/>
    <property type="match status" value="1"/>
</dbReference>
<gene>
    <name evidence="7" type="ORF">B0H64DRAFT_356238</name>
</gene>
<reference evidence="7" key="1">
    <citation type="journal article" date="2023" name="Mol. Phylogenet. Evol.">
        <title>Genome-scale phylogeny and comparative genomics of the fungal order Sordariales.</title>
        <authorList>
            <person name="Hensen N."/>
            <person name="Bonometti L."/>
            <person name="Westerberg I."/>
            <person name="Brannstrom I.O."/>
            <person name="Guillou S."/>
            <person name="Cros-Aarteil S."/>
            <person name="Calhoun S."/>
            <person name="Haridas S."/>
            <person name="Kuo A."/>
            <person name="Mondo S."/>
            <person name="Pangilinan J."/>
            <person name="Riley R."/>
            <person name="LaButti K."/>
            <person name="Andreopoulos B."/>
            <person name="Lipzen A."/>
            <person name="Chen C."/>
            <person name="Yan M."/>
            <person name="Daum C."/>
            <person name="Ng V."/>
            <person name="Clum A."/>
            <person name="Steindorff A."/>
            <person name="Ohm R.A."/>
            <person name="Martin F."/>
            <person name="Silar P."/>
            <person name="Natvig D.O."/>
            <person name="Lalanne C."/>
            <person name="Gautier V."/>
            <person name="Ament-Velasquez S.L."/>
            <person name="Kruys A."/>
            <person name="Hutchinson M.I."/>
            <person name="Powell A.J."/>
            <person name="Barry K."/>
            <person name="Miller A.N."/>
            <person name="Grigoriev I.V."/>
            <person name="Debuchy R."/>
            <person name="Gladieux P."/>
            <person name="Hiltunen Thoren M."/>
            <person name="Johannesson H."/>
        </authorList>
    </citation>
    <scope>NUCLEOTIDE SEQUENCE</scope>
    <source>
        <strain evidence="7">CBS 168.71</strain>
    </source>
</reference>
<dbReference type="PROSITE" id="PS51044">
    <property type="entry name" value="ZF_SP_RING"/>
    <property type="match status" value="1"/>
</dbReference>
<evidence type="ECO:0000256" key="1">
    <source>
        <dbReference type="ARBA" id="ARBA00022723"/>
    </source>
</evidence>
<evidence type="ECO:0000256" key="5">
    <source>
        <dbReference type="SAM" id="MobiDB-lite"/>
    </source>
</evidence>
<comment type="caution">
    <text evidence="7">The sequence shown here is derived from an EMBL/GenBank/DDBJ whole genome shotgun (WGS) entry which is preliminary data.</text>
</comment>